<sequence length="808" mass="86459">MKQHVQMMVAAVLALVISACGGYQQNIPPPKDAVITPDGGKVEVKGTAGTTLALDVPAGAVTQNVALKITPISGAAGRFKVEPAGVRLLKPATLTFTGNLPVKSHFFWNNGTTRSVIPGTVQNNTLKSTVSVLGYPSGTAASKIQKQATGDTTLEVAVLDCTAEIAALETQIGQTLNKKRFEEAIELHDRLMSVVQACAQTETARLHARACDAYAVALQNAQVLAASSQQLLSDLIVPLENAAATVQALGAPCDLSGMGAVVDQKFDQFLNFLEGEYRKNSFSSDTQDHLQALKRLFNLHADCQLLGVGDAVCDRFPTDLFPDTLDRLRQAAYRECVARETPIVLVRLYQDHFDPVRPVAQGSQSGPYFTHARYTYDDLEKDLSYCASDLKMQVFDDATTVPIEKTEQEQTLKAPATPGNYDTEAEFTLTFDGSITLSGKLLTPVCATDRFSNDQLVFRIAGQEIARKPASEGTFTINTSPADLIPSRDLLAAGQKQLLPSFTVVVQREGEGCGGLLSTELVLYRLKINVLPPSLTVKPENKTVSTGHPLKFQALFDTVPTTEVDWQTTGGTITPDGLFTAGPVAGSFQVRATAKDKPELTATAAVQVREDFSGIYSGNCRDISPVSSGNGRPFPCMMVVVHDPNQTQVTFHTRGLFTGSITNRKLHVERTGELVFGNFTPTSFQGNHVDGLEENDPEADRIDIQLNRAPGLVWTGNISGGLSSSIFASLNVTQTSVSGTAIAVNTIWTVNGNIAADNTLTFGLATGGDASVTFTGTINAERTSMSGTWRATSGPSNGKTGSFTLKLR</sequence>
<reference evidence="2 3" key="1">
    <citation type="submission" date="2019-07" db="EMBL/GenBank/DDBJ databases">
        <title>Whole genome shotgun sequence of Deinococcus cellulosilyticus NBRC 106333.</title>
        <authorList>
            <person name="Hosoyama A."/>
            <person name="Uohara A."/>
            <person name="Ohji S."/>
            <person name="Ichikawa N."/>
        </authorList>
    </citation>
    <scope>NUCLEOTIDE SEQUENCE [LARGE SCALE GENOMIC DNA]</scope>
    <source>
        <strain evidence="2 3">NBRC 106333</strain>
    </source>
</reference>
<gene>
    <name evidence="2" type="ORF">DC3_20680</name>
</gene>
<evidence type="ECO:0000313" key="3">
    <source>
        <dbReference type="Proteomes" id="UP000321306"/>
    </source>
</evidence>
<name>A0A511N0P6_DEIC1</name>
<proteinExistence type="predicted"/>
<accession>A0A511N0P6</accession>
<dbReference type="OrthoDB" id="9554532at2"/>
<dbReference type="RefSeq" id="WP_146884255.1">
    <property type="nucleotide sequence ID" value="NZ_BJXB01000008.1"/>
</dbReference>
<evidence type="ECO:0008006" key="4">
    <source>
        <dbReference type="Google" id="ProtNLM"/>
    </source>
</evidence>
<protein>
    <recommendedName>
        <fullName evidence="4">Ig-like domain-containing protein</fullName>
    </recommendedName>
</protein>
<dbReference type="AlphaFoldDB" id="A0A511N0P6"/>
<dbReference type="EMBL" id="BJXB01000008">
    <property type="protein sequence ID" value="GEM46433.1"/>
    <property type="molecule type" value="Genomic_DNA"/>
</dbReference>
<feature type="chain" id="PRO_5022174699" description="Ig-like domain-containing protein" evidence="1">
    <location>
        <begin position="22"/>
        <end position="808"/>
    </location>
</feature>
<feature type="signal peptide" evidence="1">
    <location>
        <begin position="1"/>
        <end position="21"/>
    </location>
</feature>
<dbReference type="PROSITE" id="PS51257">
    <property type="entry name" value="PROKAR_LIPOPROTEIN"/>
    <property type="match status" value="1"/>
</dbReference>
<keyword evidence="1" id="KW-0732">Signal</keyword>
<dbReference type="Proteomes" id="UP000321306">
    <property type="component" value="Unassembled WGS sequence"/>
</dbReference>
<comment type="caution">
    <text evidence="2">The sequence shown here is derived from an EMBL/GenBank/DDBJ whole genome shotgun (WGS) entry which is preliminary data.</text>
</comment>
<keyword evidence="3" id="KW-1185">Reference proteome</keyword>
<evidence type="ECO:0000313" key="2">
    <source>
        <dbReference type="EMBL" id="GEM46433.1"/>
    </source>
</evidence>
<evidence type="ECO:0000256" key="1">
    <source>
        <dbReference type="SAM" id="SignalP"/>
    </source>
</evidence>
<organism evidence="2 3">
    <name type="scientific">Deinococcus cellulosilyticus (strain DSM 18568 / NBRC 106333 / KACC 11606 / 5516J-15)</name>
    <dbReference type="NCBI Taxonomy" id="1223518"/>
    <lineage>
        <taxon>Bacteria</taxon>
        <taxon>Thermotogati</taxon>
        <taxon>Deinococcota</taxon>
        <taxon>Deinococci</taxon>
        <taxon>Deinococcales</taxon>
        <taxon>Deinococcaceae</taxon>
        <taxon>Deinococcus</taxon>
    </lineage>
</organism>